<keyword evidence="5" id="KW-0645">Protease</keyword>
<evidence type="ECO:0000256" key="1">
    <source>
        <dbReference type="ARBA" id="ARBA00001947"/>
    </source>
</evidence>
<evidence type="ECO:0000313" key="14">
    <source>
        <dbReference type="EMBL" id="CBA06808.1"/>
    </source>
</evidence>
<proteinExistence type="inferred from homology"/>
<feature type="transmembrane region" description="Helical" evidence="13">
    <location>
        <begin position="120"/>
        <end position="141"/>
    </location>
</feature>
<dbReference type="PANTHER" id="PTHR35864">
    <property type="entry name" value="ZINC METALLOPROTEASE MJ0611-RELATED"/>
    <property type="match status" value="1"/>
</dbReference>
<dbReference type="GO" id="GO:0008237">
    <property type="term" value="F:metallopeptidase activity"/>
    <property type="evidence" value="ECO:0007669"/>
    <property type="project" value="UniProtKB-KW"/>
</dbReference>
<dbReference type="GO" id="GO:0006508">
    <property type="term" value="P:proteolysis"/>
    <property type="evidence" value="ECO:0007669"/>
    <property type="project" value="UniProtKB-KW"/>
</dbReference>
<evidence type="ECO:0000256" key="9">
    <source>
        <dbReference type="ARBA" id="ARBA00022833"/>
    </source>
</evidence>
<comment type="similarity">
    <text evidence="3">Belongs to the peptidase M50B family.</text>
</comment>
<accession>C6SJ64</accession>
<evidence type="ECO:0000256" key="7">
    <source>
        <dbReference type="ARBA" id="ARBA00022723"/>
    </source>
</evidence>
<dbReference type="PANTHER" id="PTHR35864:SF1">
    <property type="entry name" value="ZINC METALLOPROTEASE YWHC-RELATED"/>
    <property type="match status" value="1"/>
</dbReference>
<reference evidence="14" key="1">
    <citation type="journal article" date="2008" name="Proc. Natl. Acad. Sci. U.S.A.">
        <title>Whole-genome comparison of disease and carriage strains provides insights into virulence evolution in Neisseria meningitidis.</title>
        <authorList>
            <person name="Schoen C."/>
            <person name="Blom J."/>
            <person name="Claus H."/>
            <person name="Schramm-Glueck A."/>
            <person name="Brandt P."/>
            <person name="Mueller T."/>
            <person name="Goesmann A."/>
            <person name="Joseph B."/>
            <person name="Konietzny S."/>
            <person name="Kurzai O."/>
            <person name="Schmitt C."/>
            <person name="Friedrich T."/>
            <person name="Linke B."/>
            <person name="Vogel U."/>
            <person name="Frosch M."/>
        </authorList>
    </citation>
    <scope>NUCLEOTIDE SEQUENCE</scope>
    <source>
        <strain evidence="14">Alpha275</strain>
    </source>
</reference>
<dbReference type="GO" id="GO:0005886">
    <property type="term" value="C:plasma membrane"/>
    <property type="evidence" value="ECO:0007669"/>
    <property type="project" value="UniProtKB-SubCell"/>
</dbReference>
<evidence type="ECO:0000256" key="4">
    <source>
        <dbReference type="ARBA" id="ARBA00022475"/>
    </source>
</evidence>
<keyword evidence="12 13" id="KW-0472">Membrane</keyword>
<keyword evidence="11" id="KW-0482">Metalloprotease</keyword>
<dbReference type="InterPro" id="IPR052348">
    <property type="entry name" value="Metallopeptidase_M50B"/>
</dbReference>
<dbReference type="EMBL" id="AM889138">
    <property type="protein sequence ID" value="CBA06808.1"/>
    <property type="molecule type" value="Genomic_DNA"/>
</dbReference>
<evidence type="ECO:0000256" key="6">
    <source>
        <dbReference type="ARBA" id="ARBA00022692"/>
    </source>
</evidence>
<evidence type="ECO:0000256" key="10">
    <source>
        <dbReference type="ARBA" id="ARBA00022989"/>
    </source>
</evidence>
<evidence type="ECO:0000256" key="5">
    <source>
        <dbReference type="ARBA" id="ARBA00022670"/>
    </source>
</evidence>
<evidence type="ECO:0008006" key="15">
    <source>
        <dbReference type="Google" id="ProtNLM"/>
    </source>
</evidence>
<keyword evidence="6 13" id="KW-0812">Transmembrane</keyword>
<keyword evidence="4" id="KW-1003">Cell membrane</keyword>
<evidence type="ECO:0000256" key="13">
    <source>
        <dbReference type="SAM" id="Phobius"/>
    </source>
</evidence>
<name>C6SJ64_NEIME</name>
<organism evidence="14">
    <name type="scientific">Neisseria meningitidis alpha275</name>
    <dbReference type="NCBI Taxonomy" id="295996"/>
    <lineage>
        <taxon>Bacteria</taxon>
        <taxon>Pseudomonadati</taxon>
        <taxon>Pseudomonadota</taxon>
        <taxon>Betaproteobacteria</taxon>
        <taxon>Neisseriales</taxon>
        <taxon>Neisseriaceae</taxon>
        <taxon>Neisseria</taxon>
    </lineage>
</organism>
<feature type="transmembrane region" description="Helical" evidence="13">
    <location>
        <begin position="161"/>
        <end position="184"/>
    </location>
</feature>
<comment type="cofactor">
    <cofactor evidence="1">
        <name>Zn(2+)</name>
        <dbReference type="ChEBI" id="CHEBI:29105"/>
    </cofactor>
</comment>
<dbReference type="InterPro" id="IPR044537">
    <property type="entry name" value="Rip2-like"/>
</dbReference>
<protein>
    <recommendedName>
        <fullName evidence="15">Peptidase M50 domain-containing protein</fullName>
    </recommendedName>
</protein>
<keyword evidence="10 13" id="KW-1133">Transmembrane helix</keyword>
<dbReference type="CDD" id="cd06158">
    <property type="entry name" value="S2P-M50_like_1"/>
    <property type="match status" value="1"/>
</dbReference>
<feature type="transmembrane region" description="Helical" evidence="13">
    <location>
        <begin position="205"/>
        <end position="231"/>
    </location>
</feature>
<dbReference type="GO" id="GO:0046872">
    <property type="term" value="F:metal ion binding"/>
    <property type="evidence" value="ECO:0007669"/>
    <property type="project" value="UniProtKB-KW"/>
</dbReference>
<feature type="transmembrane region" description="Helical" evidence="13">
    <location>
        <begin position="79"/>
        <end position="99"/>
    </location>
</feature>
<keyword evidence="9" id="KW-0862">Zinc</keyword>
<gene>
    <name evidence="14" type="ORF">NMW_0984</name>
</gene>
<keyword evidence="7" id="KW-0479">Metal-binding</keyword>
<dbReference type="AlphaFoldDB" id="C6SJ64"/>
<evidence type="ECO:0000256" key="12">
    <source>
        <dbReference type="ARBA" id="ARBA00023136"/>
    </source>
</evidence>
<evidence type="ECO:0000256" key="3">
    <source>
        <dbReference type="ARBA" id="ARBA00007931"/>
    </source>
</evidence>
<evidence type="ECO:0000256" key="11">
    <source>
        <dbReference type="ARBA" id="ARBA00023049"/>
    </source>
</evidence>
<comment type="subcellular location">
    <subcellularLocation>
        <location evidence="2">Cell membrane</location>
        <topology evidence="2">Multi-pass membrane protein</topology>
    </subcellularLocation>
</comment>
<sequence length="235" mass="26026">MIYCRFCLSAVSGCTPHLFKGKPCFKILIWACFCLPSCPCCSPLPSGEVARGYTARYWGDNTAEQYGRLTLNPLPHIDLVGTIIVPLLTLMFTPFLFGWARPIPIDSRNFRNPRLAWRCVAASGPLSNLAMAVLWGVVLVLTPYVGGAYQMPLAQMANYGILINAILFALNIIPILPWDGGIFIDTFLSAKYSQAFRKIEPYGTWIILLLMLTGVLGAFIAPIVRLVIAFVQMFV</sequence>
<evidence type="ECO:0000256" key="2">
    <source>
        <dbReference type="ARBA" id="ARBA00004651"/>
    </source>
</evidence>
<evidence type="ECO:0000256" key="8">
    <source>
        <dbReference type="ARBA" id="ARBA00022801"/>
    </source>
</evidence>
<keyword evidence="8" id="KW-0378">Hydrolase</keyword>